<dbReference type="Proteomes" id="UP000198287">
    <property type="component" value="Unassembled WGS sequence"/>
</dbReference>
<organism evidence="1 2">
    <name type="scientific">Folsomia candida</name>
    <name type="common">Springtail</name>
    <dbReference type="NCBI Taxonomy" id="158441"/>
    <lineage>
        <taxon>Eukaryota</taxon>
        <taxon>Metazoa</taxon>
        <taxon>Ecdysozoa</taxon>
        <taxon>Arthropoda</taxon>
        <taxon>Hexapoda</taxon>
        <taxon>Collembola</taxon>
        <taxon>Entomobryomorpha</taxon>
        <taxon>Isotomoidea</taxon>
        <taxon>Isotomidae</taxon>
        <taxon>Proisotominae</taxon>
        <taxon>Folsomia</taxon>
    </lineage>
</organism>
<name>A0A226D6P0_FOLCA</name>
<accession>A0A226D6P0</accession>
<sequence length="118" mass="12942">MKHDMSRLPEKSGETGGSLAEEAISLSISMGVKEVLIDNAFRIGIVPAGKPRIAKIKLIKGLDRDEILKKKATLGKLQVFIESDLSPGEQGIKKKLIGTFYDFKKTDSGIKMRLKGEN</sequence>
<evidence type="ECO:0000313" key="1">
    <source>
        <dbReference type="EMBL" id="OXA41222.1"/>
    </source>
</evidence>
<keyword evidence="2" id="KW-1185">Reference proteome</keyword>
<protein>
    <submittedName>
        <fullName evidence="1">Anoctamin-1</fullName>
    </submittedName>
</protein>
<gene>
    <name evidence="1" type="ORF">Fcan01_24071</name>
</gene>
<proteinExistence type="predicted"/>
<reference evidence="1 2" key="1">
    <citation type="submission" date="2015-12" db="EMBL/GenBank/DDBJ databases">
        <title>The genome of Folsomia candida.</title>
        <authorList>
            <person name="Faddeeva A."/>
            <person name="Derks M.F."/>
            <person name="Anvar Y."/>
            <person name="Smit S."/>
            <person name="Van Straalen N."/>
            <person name="Roelofs D."/>
        </authorList>
    </citation>
    <scope>NUCLEOTIDE SEQUENCE [LARGE SCALE GENOMIC DNA]</scope>
    <source>
        <strain evidence="1 2">VU population</strain>
        <tissue evidence="1">Whole body</tissue>
    </source>
</reference>
<dbReference type="AlphaFoldDB" id="A0A226D6P0"/>
<evidence type="ECO:0000313" key="2">
    <source>
        <dbReference type="Proteomes" id="UP000198287"/>
    </source>
</evidence>
<comment type="caution">
    <text evidence="1">The sequence shown here is derived from an EMBL/GenBank/DDBJ whole genome shotgun (WGS) entry which is preliminary data.</text>
</comment>
<dbReference type="EMBL" id="LNIX01000030">
    <property type="protein sequence ID" value="OXA41222.1"/>
    <property type="molecule type" value="Genomic_DNA"/>
</dbReference>